<keyword evidence="3 6" id="KW-0732">Signal</keyword>
<protein>
    <recommendedName>
        <fullName evidence="6">Evasin</fullName>
    </recommendedName>
</protein>
<keyword evidence="5 6" id="KW-0325">Glycoprotein</keyword>
<dbReference type="AlphaFoldDB" id="A0A023G5Q2"/>
<feature type="chain" id="PRO_5001520676" description="Evasin" evidence="7">
    <location>
        <begin position="22"/>
        <end position="228"/>
    </location>
</feature>
<comment type="subcellular location">
    <subcellularLocation>
        <location evidence="1 6">Secreted</location>
    </subcellularLocation>
</comment>
<comment type="function">
    <text evidence="6">Salivary chemokine-binding protein which binds to host chemokines.</text>
</comment>
<accession>A0A023G5Q2</accession>
<evidence type="ECO:0000313" key="8">
    <source>
        <dbReference type="EMBL" id="JAC28193.1"/>
    </source>
</evidence>
<evidence type="ECO:0000256" key="6">
    <source>
        <dbReference type="RuleBase" id="RU369006"/>
    </source>
</evidence>
<evidence type="ECO:0000256" key="5">
    <source>
        <dbReference type="ARBA" id="ARBA00023180"/>
    </source>
</evidence>
<dbReference type="InterPro" id="IPR045797">
    <property type="entry name" value="EVA_Class_A"/>
</dbReference>
<dbReference type="GO" id="GO:0019957">
    <property type="term" value="F:C-C chemokine binding"/>
    <property type="evidence" value="ECO:0007669"/>
    <property type="project" value="InterPro"/>
</dbReference>
<name>A0A023G5Q2_AMBTT</name>
<evidence type="ECO:0000256" key="2">
    <source>
        <dbReference type="ARBA" id="ARBA00022525"/>
    </source>
</evidence>
<proteinExistence type="evidence at transcript level"/>
<evidence type="ECO:0000256" key="3">
    <source>
        <dbReference type="ARBA" id="ARBA00022729"/>
    </source>
</evidence>
<dbReference type="Gene3D" id="2.30.130.100">
    <property type="match status" value="1"/>
</dbReference>
<sequence length="228" mass="26024">MIFRRVMMLAGLFCVLFPAEGKVLSRGDTLGEALQSDEIGMDSAEETTGKDLTGGYTDWRNLSHYEGSMNTSGSVGGNTEWDKLSPEEGGMQTFDSLEESSFPGGKTKWENLPFEEGGSNYIDGQEESGWPEYYEHTYEATTDEYGRRCHERLFARKNINESVPINCLHDCEDYYRGVIKKQYPDQRPCIHIEMEDFIRHQKHVPCLIGVCERGYCRNTRHAFCNPTI</sequence>
<dbReference type="EMBL" id="GBBM01007225">
    <property type="protein sequence ID" value="JAC28193.1"/>
    <property type="molecule type" value="mRNA"/>
</dbReference>
<reference evidence="8" key="1">
    <citation type="submission" date="2014-03" db="EMBL/GenBank/DDBJ databases">
        <title>The sialotranscriptome of Amblyomma triste, Amblyomma parvum and Amblyomma cajennense ticks, uncovered by 454-based RNA-seq.</title>
        <authorList>
            <person name="Garcia G.R."/>
            <person name="Gardinassi L.G."/>
            <person name="Ribeiro J.M."/>
            <person name="Anatriello E."/>
            <person name="Ferreira B.R."/>
            <person name="Moreira H.N."/>
            <person name="Mafra C."/>
            <person name="Olegario M.M."/>
            <person name="Szabo P.J."/>
            <person name="Miranda-Santos I.K."/>
            <person name="Maruyama S.R."/>
        </authorList>
    </citation>
    <scope>NUCLEOTIDE SEQUENCE</scope>
    <source>
        <strain evidence="8">Mato Grasso do Sul</strain>
        <tissue evidence="8">Salivary glands</tissue>
    </source>
</reference>
<keyword evidence="2 6" id="KW-0964">Secreted</keyword>
<dbReference type="Pfam" id="PF19429">
    <property type="entry name" value="EVA_Class_A"/>
    <property type="match status" value="1"/>
</dbReference>
<dbReference type="GO" id="GO:0005576">
    <property type="term" value="C:extracellular region"/>
    <property type="evidence" value="ECO:0007669"/>
    <property type="project" value="UniProtKB-SubCell"/>
</dbReference>
<evidence type="ECO:0000256" key="4">
    <source>
        <dbReference type="ARBA" id="ARBA00023157"/>
    </source>
</evidence>
<organism evidence="8">
    <name type="scientific">Amblyomma triste</name>
    <name type="common">Neotropical tick</name>
    <dbReference type="NCBI Taxonomy" id="251400"/>
    <lineage>
        <taxon>Eukaryota</taxon>
        <taxon>Metazoa</taxon>
        <taxon>Ecdysozoa</taxon>
        <taxon>Arthropoda</taxon>
        <taxon>Chelicerata</taxon>
        <taxon>Arachnida</taxon>
        <taxon>Acari</taxon>
        <taxon>Parasitiformes</taxon>
        <taxon>Ixodida</taxon>
        <taxon>Ixodoidea</taxon>
        <taxon>Ixodidae</taxon>
        <taxon>Amblyomminae</taxon>
        <taxon>Amblyomma</taxon>
    </lineage>
</organism>
<feature type="signal peptide" evidence="7">
    <location>
        <begin position="1"/>
        <end position="21"/>
    </location>
</feature>
<keyword evidence="4 6" id="KW-1015">Disulfide bond</keyword>
<evidence type="ECO:0000256" key="1">
    <source>
        <dbReference type="ARBA" id="ARBA00004613"/>
    </source>
</evidence>
<evidence type="ECO:0000256" key="7">
    <source>
        <dbReference type="SAM" id="SignalP"/>
    </source>
</evidence>